<dbReference type="RefSeq" id="WP_224548221.1">
    <property type="nucleotide sequence ID" value="NZ_AP018817.1"/>
</dbReference>
<gene>
    <name evidence="3" type="ORF">SBA_ch1_08790</name>
</gene>
<evidence type="ECO:0000256" key="2">
    <source>
        <dbReference type="SAM" id="SignalP"/>
    </source>
</evidence>
<reference evidence="3" key="1">
    <citation type="submission" date="2018-07" db="EMBL/GenBank/DDBJ databases">
        <title>Complete genome sequence of Sphingomonas bisphenolicum strain AO1, a bisphenol A degradative bacterium isolated from Japanese farm field.</title>
        <authorList>
            <person name="Murakami M."/>
            <person name="Koh M."/>
            <person name="Koba S."/>
            <person name="Matsumura Y."/>
        </authorList>
    </citation>
    <scope>NUCLEOTIDE SEQUENCE</scope>
    <source>
        <strain evidence="3">AO1</strain>
    </source>
</reference>
<keyword evidence="2" id="KW-0732">Signal</keyword>
<name>A0ABM7FUB4_9SPHN</name>
<feature type="chain" id="PRO_5046613913" evidence="2">
    <location>
        <begin position="21"/>
        <end position="183"/>
    </location>
</feature>
<feature type="compositionally biased region" description="Basic and acidic residues" evidence="1">
    <location>
        <begin position="42"/>
        <end position="51"/>
    </location>
</feature>
<evidence type="ECO:0000313" key="3">
    <source>
        <dbReference type="EMBL" id="BBF68679.1"/>
    </source>
</evidence>
<feature type="signal peptide" evidence="2">
    <location>
        <begin position="1"/>
        <end position="20"/>
    </location>
</feature>
<dbReference type="Proteomes" id="UP001059971">
    <property type="component" value="Chromosome 1"/>
</dbReference>
<accession>A0ABM7FUB4</accession>
<sequence>MKLTTMTIALTMLVPGAALAQAPAKPEQAKQEAARQEAAGQEPEKRRDGTLDKAGNIATQPARDIGLDKDEIPPVLLKAVENPYAAPPSRTCKGLKASLAELNAVLGEDFTVGAKANENRTGKIAEAVGKTIVNSLIPFRGLVREISGAAPAERRLQAAVTAGVARRGYLRGQAAAKGCKVTS</sequence>
<keyword evidence="4" id="KW-1185">Reference proteome</keyword>
<protein>
    <submittedName>
        <fullName evidence="3">Uncharacterized protein</fullName>
    </submittedName>
</protein>
<evidence type="ECO:0000256" key="1">
    <source>
        <dbReference type="SAM" id="MobiDB-lite"/>
    </source>
</evidence>
<evidence type="ECO:0000313" key="4">
    <source>
        <dbReference type="Proteomes" id="UP001059971"/>
    </source>
</evidence>
<feature type="region of interest" description="Disordered" evidence="1">
    <location>
        <begin position="21"/>
        <end position="65"/>
    </location>
</feature>
<proteinExistence type="predicted"/>
<dbReference type="EMBL" id="AP018817">
    <property type="protein sequence ID" value="BBF68679.1"/>
    <property type="molecule type" value="Genomic_DNA"/>
</dbReference>
<organism evidence="3 4">
    <name type="scientific">Sphingomonas bisphenolicum</name>
    <dbReference type="NCBI Taxonomy" id="296544"/>
    <lineage>
        <taxon>Bacteria</taxon>
        <taxon>Pseudomonadati</taxon>
        <taxon>Pseudomonadota</taxon>
        <taxon>Alphaproteobacteria</taxon>
        <taxon>Sphingomonadales</taxon>
        <taxon>Sphingomonadaceae</taxon>
        <taxon>Sphingomonas</taxon>
    </lineage>
</organism>